<protein>
    <submittedName>
        <fullName evidence="2">Uncharacterized protein</fullName>
    </submittedName>
</protein>
<name>A0A381TB23_9ZZZZ</name>
<dbReference type="AlphaFoldDB" id="A0A381TB23"/>
<evidence type="ECO:0000256" key="1">
    <source>
        <dbReference type="SAM" id="Phobius"/>
    </source>
</evidence>
<organism evidence="2">
    <name type="scientific">marine metagenome</name>
    <dbReference type="NCBI Taxonomy" id="408172"/>
    <lineage>
        <taxon>unclassified sequences</taxon>
        <taxon>metagenomes</taxon>
        <taxon>ecological metagenomes</taxon>
    </lineage>
</organism>
<gene>
    <name evidence="2" type="ORF">METZ01_LOCUS64751</name>
</gene>
<keyword evidence="1" id="KW-0472">Membrane</keyword>
<reference evidence="2" key="1">
    <citation type="submission" date="2018-05" db="EMBL/GenBank/DDBJ databases">
        <authorList>
            <person name="Lanie J.A."/>
            <person name="Ng W.-L."/>
            <person name="Kazmierczak K.M."/>
            <person name="Andrzejewski T.M."/>
            <person name="Davidsen T.M."/>
            <person name="Wayne K.J."/>
            <person name="Tettelin H."/>
            <person name="Glass J.I."/>
            <person name="Rusch D."/>
            <person name="Podicherti R."/>
            <person name="Tsui H.-C.T."/>
            <person name="Winkler M.E."/>
        </authorList>
    </citation>
    <scope>NUCLEOTIDE SEQUENCE</scope>
</reference>
<keyword evidence="1" id="KW-0812">Transmembrane</keyword>
<accession>A0A381TB23</accession>
<dbReference type="EMBL" id="UINC01004114">
    <property type="protein sequence ID" value="SVA11897.1"/>
    <property type="molecule type" value="Genomic_DNA"/>
</dbReference>
<proteinExistence type="predicted"/>
<keyword evidence="1" id="KW-1133">Transmembrane helix</keyword>
<feature type="transmembrane region" description="Helical" evidence="1">
    <location>
        <begin position="6"/>
        <end position="25"/>
    </location>
</feature>
<sequence>MNNCLLDKALIAFCVLAIIGVCYVLDSKKEKYEPVEQKDEYKEIKEEEKKEEGGWWDNVINCKKNGDNNFFCKPKEKWIFPY</sequence>
<evidence type="ECO:0000313" key="2">
    <source>
        <dbReference type="EMBL" id="SVA11897.1"/>
    </source>
</evidence>